<dbReference type="InterPro" id="IPR001648">
    <property type="entry name" value="Ribosomal_bS18"/>
</dbReference>
<dbReference type="GO" id="GO:0070181">
    <property type="term" value="F:small ribosomal subunit rRNA binding"/>
    <property type="evidence" value="ECO:0007669"/>
    <property type="project" value="TreeGrafter"/>
</dbReference>
<organism evidence="8 9">
    <name type="scientific">Popillia japonica</name>
    <name type="common">Japanese beetle</name>
    <dbReference type="NCBI Taxonomy" id="7064"/>
    <lineage>
        <taxon>Eukaryota</taxon>
        <taxon>Metazoa</taxon>
        <taxon>Ecdysozoa</taxon>
        <taxon>Arthropoda</taxon>
        <taxon>Hexapoda</taxon>
        <taxon>Insecta</taxon>
        <taxon>Pterygota</taxon>
        <taxon>Neoptera</taxon>
        <taxon>Endopterygota</taxon>
        <taxon>Coleoptera</taxon>
        <taxon>Polyphaga</taxon>
        <taxon>Scarabaeiformia</taxon>
        <taxon>Scarabaeidae</taxon>
        <taxon>Rutelinae</taxon>
        <taxon>Popillia</taxon>
    </lineage>
</organism>
<dbReference type="PANTHER" id="PTHR13479:SF66">
    <property type="entry name" value="LARGE RIBOSOMAL SUBUNIT PROTEIN ML66"/>
    <property type="match status" value="1"/>
</dbReference>
<reference evidence="8 9" key="1">
    <citation type="journal article" date="2024" name="BMC Genomics">
        <title>De novo assembly and annotation of Popillia japonica's genome with initial clues to its potential as an invasive pest.</title>
        <authorList>
            <person name="Cucini C."/>
            <person name="Boschi S."/>
            <person name="Funari R."/>
            <person name="Cardaioli E."/>
            <person name="Iannotti N."/>
            <person name="Marturano G."/>
            <person name="Paoli F."/>
            <person name="Bruttini M."/>
            <person name="Carapelli A."/>
            <person name="Frati F."/>
            <person name="Nardi F."/>
        </authorList>
    </citation>
    <scope>NUCLEOTIDE SEQUENCE [LARGE SCALE GENOMIC DNA]</scope>
    <source>
        <strain evidence="8">DMR45628</strain>
    </source>
</reference>
<dbReference type="Proteomes" id="UP001458880">
    <property type="component" value="Unassembled WGS sequence"/>
</dbReference>
<dbReference type="Pfam" id="PF01084">
    <property type="entry name" value="Ribosomal_S18"/>
    <property type="match status" value="1"/>
</dbReference>
<evidence type="ECO:0000313" key="8">
    <source>
        <dbReference type="EMBL" id="KAK9703180.1"/>
    </source>
</evidence>
<keyword evidence="3 8" id="KW-0689">Ribosomal protein</keyword>
<dbReference type="AlphaFoldDB" id="A0AAW1JHH4"/>
<evidence type="ECO:0000313" key="9">
    <source>
        <dbReference type="Proteomes" id="UP001458880"/>
    </source>
</evidence>
<evidence type="ECO:0000256" key="1">
    <source>
        <dbReference type="ARBA" id="ARBA00004173"/>
    </source>
</evidence>
<dbReference type="PANTHER" id="PTHR13479">
    <property type="entry name" value="30S RIBOSOMAL PROTEIN S18"/>
    <property type="match status" value="1"/>
</dbReference>
<gene>
    <name evidence="8" type="ORF">QE152_g29521</name>
</gene>
<protein>
    <recommendedName>
        <fullName evidence="7">Large ribosomal subunit protein mL66</fullName>
    </recommendedName>
</protein>
<sequence length="154" mass="17588">MSLLRTLLSSSNFSKLIHRSTNIRTVSIIPPLHLKEIKEIKEGNDIVISGHSFESARVPYLVKTSCDDSCPLCQLNLDIKHTDVLILSQFVRSDGCMLPRRITKLCLKQQKKMSTLVTMAQKAGLMPSLNPEKSKKDPKKRFGWKKHNKYFYDA</sequence>
<dbReference type="EMBL" id="JASPKY010000375">
    <property type="protein sequence ID" value="KAK9703180.1"/>
    <property type="molecule type" value="Genomic_DNA"/>
</dbReference>
<evidence type="ECO:0000256" key="3">
    <source>
        <dbReference type="ARBA" id="ARBA00022980"/>
    </source>
</evidence>
<dbReference type="FunFam" id="4.10.640.10:FF:000011">
    <property type="entry name" value="28S ribosomal protein S18a, mitochondrial"/>
    <property type="match status" value="1"/>
</dbReference>
<evidence type="ECO:0000256" key="7">
    <source>
        <dbReference type="ARBA" id="ARBA00071652"/>
    </source>
</evidence>
<evidence type="ECO:0000256" key="5">
    <source>
        <dbReference type="ARBA" id="ARBA00023274"/>
    </source>
</evidence>
<dbReference type="SUPFAM" id="SSF46911">
    <property type="entry name" value="Ribosomal protein S18"/>
    <property type="match status" value="1"/>
</dbReference>
<proteinExistence type="inferred from homology"/>
<dbReference type="GO" id="GO:0005743">
    <property type="term" value="C:mitochondrial inner membrane"/>
    <property type="evidence" value="ECO:0007669"/>
    <property type="project" value="UniProtKB-ARBA"/>
</dbReference>
<evidence type="ECO:0000256" key="4">
    <source>
        <dbReference type="ARBA" id="ARBA00023128"/>
    </source>
</evidence>
<comment type="similarity">
    <text evidence="6">Belongs to the bacterial ribosomal protein bS18 family. Mitochondrion-specific ribosomal protein mL66 subfamily.</text>
</comment>
<dbReference type="Gene3D" id="4.10.640.10">
    <property type="entry name" value="Ribosomal protein S18"/>
    <property type="match status" value="1"/>
</dbReference>
<name>A0AAW1JHH4_POPJA</name>
<keyword evidence="9" id="KW-1185">Reference proteome</keyword>
<keyword evidence="2" id="KW-0809">Transit peptide</keyword>
<evidence type="ECO:0000256" key="2">
    <source>
        <dbReference type="ARBA" id="ARBA00022946"/>
    </source>
</evidence>
<dbReference type="InterPro" id="IPR036870">
    <property type="entry name" value="Ribosomal_bS18_sf"/>
</dbReference>
<comment type="caution">
    <text evidence="8">The sequence shown here is derived from an EMBL/GenBank/DDBJ whole genome shotgun (WGS) entry which is preliminary data.</text>
</comment>
<dbReference type="GO" id="GO:0032543">
    <property type="term" value="P:mitochondrial translation"/>
    <property type="evidence" value="ECO:0007669"/>
    <property type="project" value="TreeGrafter"/>
</dbReference>
<comment type="subcellular location">
    <subcellularLocation>
        <location evidence="1">Mitochondrion</location>
    </subcellularLocation>
</comment>
<keyword evidence="5" id="KW-0687">Ribonucleoprotein</keyword>
<dbReference type="GO" id="GO:0005763">
    <property type="term" value="C:mitochondrial small ribosomal subunit"/>
    <property type="evidence" value="ECO:0007669"/>
    <property type="project" value="TreeGrafter"/>
</dbReference>
<dbReference type="GO" id="GO:0003735">
    <property type="term" value="F:structural constituent of ribosome"/>
    <property type="evidence" value="ECO:0007669"/>
    <property type="project" value="InterPro"/>
</dbReference>
<evidence type="ECO:0000256" key="6">
    <source>
        <dbReference type="ARBA" id="ARBA00061060"/>
    </source>
</evidence>
<keyword evidence="4" id="KW-0496">Mitochondrion</keyword>
<accession>A0AAW1JHH4</accession>